<dbReference type="InterPro" id="IPR050188">
    <property type="entry name" value="RluA_PseudoU_synthase"/>
</dbReference>
<evidence type="ECO:0000259" key="15">
    <source>
        <dbReference type="SMART" id="SM00363"/>
    </source>
</evidence>
<dbReference type="Pfam" id="PF01479">
    <property type="entry name" value="S4"/>
    <property type="match status" value="1"/>
</dbReference>
<evidence type="ECO:0000313" key="16">
    <source>
        <dbReference type="EMBL" id="KAA6185780.1"/>
    </source>
</evidence>
<dbReference type="SMART" id="SM00363">
    <property type="entry name" value="S4"/>
    <property type="match status" value="1"/>
</dbReference>
<evidence type="ECO:0000256" key="2">
    <source>
        <dbReference type="ARBA" id="ARBA00002876"/>
    </source>
</evidence>
<feature type="domain" description="RNA-binding S4" evidence="15">
    <location>
        <begin position="101"/>
        <end position="163"/>
    </location>
</feature>
<evidence type="ECO:0000256" key="8">
    <source>
        <dbReference type="ARBA" id="ARBA00023235"/>
    </source>
</evidence>
<dbReference type="PROSITE" id="PS01129">
    <property type="entry name" value="PSI_RLU"/>
    <property type="match status" value="1"/>
</dbReference>
<dbReference type="Pfam" id="PF00849">
    <property type="entry name" value="PseudoU_synth_2"/>
    <property type="match status" value="1"/>
</dbReference>
<accession>A0A5M8FP73</accession>
<dbReference type="SUPFAM" id="SSF55174">
    <property type="entry name" value="Alpha-L RNA-binding motif"/>
    <property type="match status" value="1"/>
</dbReference>
<dbReference type="GO" id="GO:0000455">
    <property type="term" value="P:enzyme-directed rRNA pseudouridine synthesis"/>
    <property type="evidence" value="ECO:0007669"/>
    <property type="project" value="TreeGrafter"/>
</dbReference>
<comment type="similarity">
    <text evidence="3">Belongs to the pseudouridine synthase RluA family.</text>
</comment>
<evidence type="ECO:0000256" key="12">
    <source>
        <dbReference type="PIRSR" id="PIRSR606225-1"/>
    </source>
</evidence>
<dbReference type="EMBL" id="VWXX01000007">
    <property type="protein sequence ID" value="KAA6185780.1"/>
    <property type="molecule type" value="Genomic_DNA"/>
</dbReference>
<dbReference type="InterPro" id="IPR020103">
    <property type="entry name" value="PsdUridine_synth_cat_dom_sf"/>
</dbReference>
<evidence type="ECO:0000256" key="3">
    <source>
        <dbReference type="ARBA" id="ARBA00010876"/>
    </source>
</evidence>
<evidence type="ECO:0000256" key="7">
    <source>
        <dbReference type="ARBA" id="ARBA00022884"/>
    </source>
</evidence>
<sequence length="409" mass="44500">MPAAGCRDRRTGRAGGEPFSGNRLASATQVRHTSKLLRDQQLTSTPDSRQPRGRATRPSGGGVRRASRPRLGDASASPESAARNGPTGVQQVQVPAALAGQRLDNFLLQRLKGVPRSLVYKLLRRGEVRVNKGRAKPSQRLAAGDWVRLPPVRQAETASRPAPATGMLAALADAVLYEDARVLVVNKPAGMAVHGGSGISNGVIEALRALRPGAELELVHRLDRDTSGCLLISKRRSALRELHRQMREGEIRKRYQALLAGTLPRATVEVTAPLRKYQLRGGERLVQVDTEQGKPARTVFRRVRAYGGLTLVDVDLYTGRTHQIRVHAASIGAPVAGDDKYGDAEADRALRQVGLKRLFLHAAALSFTPAEGAPQTRVEAPLPTELTVFLQRLEEQDPIHEVRKMKSAR</sequence>
<dbReference type="InterPro" id="IPR036986">
    <property type="entry name" value="S4_RNA-bd_sf"/>
</dbReference>
<evidence type="ECO:0000313" key="17">
    <source>
        <dbReference type="Proteomes" id="UP000322981"/>
    </source>
</evidence>
<dbReference type="InterPro" id="IPR006224">
    <property type="entry name" value="PsdUridine_synth_RluA-like_CS"/>
</dbReference>
<comment type="catalytic activity">
    <reaction evidence="1">
        <text>uridine(955/2504/2580) in 23S rRNA = pseudouridine(955/2504/2580) in 23S rRNA</text>
        <dbReference type="Rhea" id="RHEA:42528"/>
        <dbReference type="Rhea" id="RHEA-COMP:10099"/>
        <dbReference type="Rhea" id="RHEA-COMP:10100"/>
        <dbReference type="ChEBI" id="CHEBI:65314"/>
        <dbReference type="ChEBI" id="CHEBI:65315"/>
        <dbReference type="EC" id="5.4.99.24"/>
    </reaction>
</comment>
<evidence type="ECO:0000256" key="6">
    <source>
        <dbReference type="ARBA" id="ARBA00022552"/>
    </source>
</evidence>
<dbReference type="OrthoDB" id="9807829at2"/>
<dbReference type="PANTHER" id="PTHR21600:SF92">
    <property type="entry name" value="RIBOSOMAL LARGE SUBUNIT PSEUDOURIDINE SYNTHASE C"/>
    <property type="match status" value="1"/>
</dbReference>
<gene>
    <name evidence="16" type="ORF">F2Q65_07200</name>
</gene>
<dbReference type="SUPFAM" id="SSF55120">
    <property type="entry name" value="Pseudouridine synthase"/>
    <property type="match status" value="1"/>
</dbReference>
<dbReference type="Proteomes" id="UP000322981">
    <property type="component" value="Unassembled WGS sequence"/>
</dbReference>
<evidence type="ECO:0000256" key="14">
    <source>
        <dbReference type="SAM" id="MobiDB-lite"/>
    </source>
</evidence>
<keyword evidence="6" id="KW-0698">rRNA processing</keyword>
<dbReference type="Gene3D" id="3.10.290.10">
    <property type="entry name" value="RNA-binding S4 domain"/>
    <property type="match status" value="1"/>
</dbReference>
<dbReference type="GO" id="GO:0160141">
    <property type="term" value="F:23S rRNA pseudouridine(955/2504/2580) synthase activity"/>
    <property type="evidence" value="ECO:0007669"/>
    <property type="project" value="UniProtKB-EC"/>
</dbReference>
<proteinExistence type="inferred from homology"/>
<evidence type="ECO:0000256" key="9">
    <source>
        <dbReference type="ARBA" id="ARBA00030705"/>
    </source>
</evidence>
<dbReference type="PANTHER" id="PTHR21600">
    <property type="entry name" value="MITOCHONDRIAL RNA PSEUDOURIDINE SYNTHASE"/>
    <property type="match status" value="1"/>
</dbReference>
<dbReference type="EC" id="5.4.99.24" evidence="4"/>
<evidence type="ECO:0000256" key="13">
    <source>
        <dbReference type="PROSITE-ProRule" id="PRU00182"/>
    </source>
</evidence>
<name>A0A5M8FP73_9GAMM</name>
<dbReference type="CDD" id="cd02869">
    <property type="entry name" value="PseudoU_synth_RluA_like"/>
    <property type="match status" value="1"/>
</dbReference>
<reference evidence="16 17" key="1">
    <citation type="submission" date="2019-09" db="EMBL/GenBank/DDBJ databases">
        <title>Whole-genome sequence of the purple sulfur bacterium Thiohalocapsa marina DSM 19078.</title>
        <authorList>
            <person name="Kyndt J.A."/>
            <person name="Meyer T.E."/>
        </authorList>
    </citation>
    <scope>NUCLEOTIDE SEQUENCE [LARGE SCALE GENOMIC DNA]</scope>
    <source>
        <strain evidence="16 17">DSM 19078</strain>
    </source>
</reference>
<dbReference type="InterPro" id="IPR006145">
    <property type="entry name" value="PsdUridine_synth_RsuA/RluA"/>
</dbReference>
<feature type="region of interest" description="Disordered" evidence="14">
    <location>
        <begin position="1"/>
        <end position="89"/>
    </location>
</feature>
<evidence type="ECO:0000256" key="5">
    <source>
        <dbReference type="ARBA" id="ARBA00017128"/>
    </source>
</evidence>
<dbReference type="InterPro" id="IPR006225">
    <property type="entry name" value="PsdUridine_synth_RluC/D"/>
</dbReference>
<protein>
    <recommendedName>
        <fullName evidence="5">Ribosomal large subunit pseudouridine synthase C</fullName>
        <ecNumber evidence="4">5.4.99.24</ecNumber>
    </recommendedName>
    <alternativeName>
        <fullName evidence="9">23S rRNA pseudouridine(955/2504/2580) synthase</fullName>
    </alternativeName>
    <alternativeName>
        <fullName evidence="10">rRNA pseudouridylate synthase C</fullName>
    </alternativeName>
    <alternativeName>
        <fullName evidence="11">rRNA-uridine isomerase C</fullName>
    </alternativeName>
</protein>
<organism evidence="16 17">
    <name type="scientific">Thiohalocapsa marina</name>
    <dbReference type="NCBI Taxonomy" id="424902"/>
    <lineage>
        <taxon>Bacteria</taxon>
        <taxon>Pseudomonadati</taxon>
        <taxon>Pseudomonadota</taxon>
        <taxon>Gammaproteobacteria</taxon>
        <taxon>Chromatiales</taxon>
        <taxon>Chromatiaceae</taxon>
        <taxon>Thiohalocapsa</taxon>
    </lineage>
</organism>
<keyword evidence="8" id="KW-0413">Isomerase</keyword>
<feature type="active site" evidence="12">
    <location>
        <position position="223"/>
    </location>
</feature>
<evidence type="ECO:0000256" key="4">
    <source>
        <dbReference type="ARBA" id="ARBA00012785"/>
    </source>
</evidence>
<dbReference type="CDD" id="cd00165">
    <property type="entry name" value="S4"/>
    <property type="match status" value="1"/>
</dbReference>
<keyword evidence="17" id="KW-1185">Reference proteome</keyword>
<evidence type="ECO:0000256" key="10">
    <source>
        <dbReference type="ARBA" id="ARBA00031975"/>
    </source>
</evidence>
<dbReference type="PROSITE" id="PS50889">
    <property type="entry name" value="S4"/>
    <property type="match status" value="1"/>
</dbReference>
<keyword evidence="7 13" id="KW-0694">RNA-binding</keyword>
<comment type="function">
    <text evidence="2">Responsible for synthesis of pseudouridine from uracil at positions 955, 2504 and 2580 in 23S ribosomal RNA.</text>
</comment>
<feature type="compositionally biased region" description="Basic and acidic residues" evidence="14">
    <location>
        <begin position="1"/>
        <end position="11"/>
    </location>
</feature>
<comment type="caution">
    <text evidence="16">The sequence shown here is derived from an EMBL/GenBank/DDBJ whole genome shotgun (WGS) entry which is preliminary data.</text>
</comment>
<dbReference type="NCBIfam" id="TIGR00005">
    <property type="entry name" value="rluA_subfam"/>
    <property type="match status" value="1"/>
</dbReference>
<dbReference type="AlphaFoldDB" id="A0A5M8FP73"/>
<dbReference type="GO" id="GO:0003723">
    <property type="term" value="F:RNA binding"/>
    <property type="evidence" value="ECO:0007669"/>
    <property type="project" value="UniProtKB-KW"/>
</dbReference>
<dbReference type="InterPro" id="IPR002942">
    <property type="entry name" value="S4_RNA-bd"/>
</dbReference>
<dbReference type="Gene3D" id="3.30.2350.10">
    <property type="entry name" value="Pseudouridine synthase"/>
    <property type="match status" value="1"/>
</dbReference>
<evidence type="ECO:0000256" key="1">
    <source>
        <dbReference type="ARBA" id="ARBA00000381"/>
    </source>
</evidence>
<evidence type="ECO:0000256" key="11">
    <source>
        <dbReference type="ARBA" id="ARBA00033053"/>
    </source>
</evidence>